<evidence type="ECO:0000313" key="7">
    <source>
        <dbReference type="Proteomes" id="UP001379533"/>
    </source>
</evidence>
<dbReference type="InterPro" id="IPR056823">
    <property type="entry name" value="TEN-like_YD-shell"/>
</dbReference>
<dbReference type="Gene3D" id="2.180.10.10">
    <property type="entry name" value="RHS repeat-associated core"/>
    <property type="match status" value="2"/>
</dbReference>
<dbReference type="PANTHER" id="PTHR32305:SF15">
    <property type="entry name" value="PROTEIN RHSA-RELATED"/>
    <property type="match status" value="1"/>
</dbReference>
<evidence type="ECO:0000256" key="4">
    <source>
        <dbReference type="SAM" id="SignalP"/>
    </source>
</evidence>
<dbReference type="RefSeq" id="WP_394850766.1">
    <property type="nucleotide sequence ID" value="NZ_CP089982.1"/>
</dbReference>
<feature type="compositionally biased region" description="Polar residues" evidence="3">
    <location>
        <begin position="380"/>
        <end position="395"/>
    </location>
</feature>
<dbReference type="InterPro" id="IPR006530">
    <property type="entry name" value="YD"/>
</dbReference>
<dbReference type="Pfam" id="PF13517">
    <property type="entry name" value="FG-GAP_3"/>
    <property type="match status" value="1"/>
</dbReference>
<dbReference type="Proteomes" id="UP001379533">
    <property type="component" value="Chromosome"/>
</dbReference>
<evidence type="ECO:0000256" key="2">
    <source>
        <dbReference type="ARBA" id="ARBA00022737"/>
    </source>
</evidence>
<dbReference type="InterPro" id="IPR050708">
    <property type="entry name" value="T6SS_VgrG/RHS"/>
</dbReference>
<evidence type="ECO:0000256" key="3">
    <source>
        <dbReference type="SAM" id="MobiDB-lite"/>
    </source>
</evidence>
<proteinExistence type="predicted"/>
<name>A0ABZ2KN89_9BACT</name>
<dbReference type="SUPFAM" id="SSF69318">
    <property type="entry name" value="Integrin alpha N-terminal domain"/>
    <property type="match status" value="1"/>
</dbReference>
<sequence>MRTIWQILAAAVVASFASTSSAQTTPFTDARVQAPELRAPTRGSLAGQYASLAFGPGDVSRGLFSLPLPVAVPGERGALAAAVIPTYSAEHGLSEWGVGWSVPALVIQRTRVLGDIDYRNDELTGPWGRMILGDDAAWYPLGMKTPVRVVPSGEELVAYLPDGSRWTFGGAVRNTTAAGTYGWYLTDITTATGSNTTFTYEKNTSGRPFLTTVTYGGTKLAPKQYQLTFDYSPLSVSPVDYRSGEPKTLDRRVTAVHARVAQGGAYAERYRYEIAYTEESRGLAFFLTSLQQVFPNGRMPATTYTYTLGSDYFKEAREQRAAGLDTVLAKNGSDSFQPNRSSSFDADLDGRPDLELAFDQRMLRQTNEGWVAEALPPPSSSANSQCRPAAAPSNSPRMVARLRGDSDQLNVLGLIASPSATALFVCERDGTLLSQMQVPGKWEPGPTTRLVDLNHDHQPDFVLVQTGGYKILPNQSTASGVAFGNAITGLLSPSFTPSVAWVYDFNGDGIPDLIAATQTSLVVWFGKGNFAFETKGKSFPVVNTLGQSIGDMSPYQVSFLDANNDGLSDLLLTGGTSPMLFTNSGTMFRQLDMPAFRSSHLPGVRPVVLDLGGTGNTGLAYAKDGLGYAFDLDGPGVGLMSSANDGRGTVVQFAYDRAPPEAGVRLRNSVLARVQVTTTGVDPVVYDYTYGQPTLHSVGKFLVGYGQVQRRSPLDATTESFLNGNDWAGLLVQRTERDDLSSAVERFAFKEYEDARTHGVAWKRVKREGKGWRSTDPSRTDAFFEQTQYLAYERDVCASRTRTITRAGELSTTKTFYDLQAFNESLSCLDKHIIAAGTHADASLDFRHEAELARTHDGLLEGLTLYDANGTALVDQSVIYDIDGLPTSITTPATGTTTYGYDPTTRLLASITGADGVATAVTRDPITDSIISIGVNRGRGAYVRSFEFDAFERLSASWDNLGRSSQQLPLETYSYRYANGNLPALVQGTTLVDAARGIYARTAEAMTGGGETLAQLHAAPEGWVFDSLSLRERSVRRLTSLTRATANFDVAGLDVPGLYASAQQVGVAQQGLFDLPVVQSQKLHADVERDVTTTLGLSDGLTRTDVENAATSTVTSFDERMHTVGYRDEAGARMTYDYDAFGRVRRVHLADGAEHRIDYDAYGHPIRIDRGGVGAIAYFYDARTGLLRERDFSPPGGGLDSVVRKVLYQYDGIGRLVNETHVDVPSGDTQVFRYYHDGASPSSPDTRNARGLLSAVTSEGYTKTLEYRLDGLESHRSTTIAGWRQADVDVTYDDRGRPRGRLIRLRDGRGNLLATNDESFSYDAYGRQAKLDIDGNEFAAYGFDTNDHVASASFSGSYAHGERVNFTYDPLTRTRTGVQTTTAGWTSSLTTRMNARALIGSQDIKVGGTSLRRAFGYSPQRFLASSTDATDAYSYAYDPTGLPTRIQHDAHGTSDVRTLERRGSVLSAGHHFHTFDSLGRVVQRDEVILTYGPNGQVSSASTSTKAWSYLYDETGARIAKLVGGQAVAAYLEGGTFVDATSMTEPVVVDGQTVGVLRVTTPAGGAGTKELKVLATDLLGTILSDTNGTARLPSPFGERDVHPDESEAIDYAAKAWDPDLGVVRMGVRDYDPLLARFLTADPLFLEHPEKCIESPSECNLYGYARNLPSQLKDPTGTFAGVDDGAEAAAGVIFFTALTLHFYLQQPAVQRDLRAAASQAADRLKELVSSVTSSSTKPATQDQTDSPPVLLAKPADKADSGDKAVAKEDAKDKRQDKYVVRLQAQGGHLEKSVVFSQSSPVTAAQALAGLEALRGELTKSQRKERAVAFVAAEAWIVKTAAGGGSPPDRKSFYIPGVRGTDARVDIEILAGHNIVK</sequence>
<organism evidence="6 7">
    <name type="scientific">Pendulispora brunnea</name>
    <dbReference type="NCBI Taxonomy" id="2905690"/>
    <lineage>
        <taxon>Bacteria</taxon>
        <taxon>Pseudomonadati</taxon>
        <taxon>Myxococcota</taxon>
        <taxon>Myxococcia</taxon>
        <taxon>Myxococcales</taxon>
        <taxon>Sorangiineae</taxon>
        <taxon>Pendulisporaceae</taxon>
        <taxon>Pendulispora</taxon>
    </lineage>
</organism>
<keyword evidence="1 4" id="KW-0732">Signal</keyword>
<feature type="compositionally biased region" description="Basic and acidic residues" evidence="3">
    <location>
        <begin position="1752"/>
        <end position="1770"/>
    </location>
</feature>
<dbReference type="NCBIfam" id="TIGR01643">
    <property type="entry name" value="YD_repeat_2x"/>
    <property type="match status" value="1"/>
</dbReference>
<feature type="region of interest" description="Disordered" evidence="3">
    <location>
        <begin position="375"/>
        <end position="395"/>
    </location>
</feature>
<dbReference type="Gene3D" id="2.130.10.130">
    <property type="entry name" value="Integrin alpha, N-terminal"/>
    <property type="match status" value="1"/>
</dbReference>
<dbReference type="InterPro" id="IPR031325">
    <property type="entry name" value="RHS_repeat"/>
</dbReference>
<reference evidence="6 7" key="1">
    <citation type="submission" date="2021-12" db="EMBL/GenBank/DDBJ databases">
        <title>Discovery of the Pendulisporaceae a myxobacterial family with distinct sporulation behavior and unique specialized metabolism.</title>
        <authorList>
            <person name="Garcia R."/>
            <person name="Popoff A."/>
            <person name="Bader C.D."/>
            <person name="Loehr J."/>
            <person name="Walesch S."/>
            <person name="Walt C."/>
            <person name="Boldt J."/>
            <person name="Bunk B."/>
            <person name="Haeckl F.J.F.P.J."/>
            <person name="Gunesch A.P."/>
            <person name="Birkelbach J."/>
            <person name="Nuebel U."/>
            <person name="Pietschmann T."/>
            <person name="Bach T."/>
            <person name="Mueller R."/>
        </authorList>
    </citation>
    <scope>NUCLEOTIDE SEQUENCE [LARGE SCALE GENOMIC DNA]</scope>
    <source>
        <strain evidence="6 7">MSr12523</strain>
    </source>
</reference>
<dbReference type="Pfam" id="PF25023">
    <property type="entry name" value="TEN_YD-shell"/>
    <property type="match status" value="1"/>
</dbReference>
<evidence type="ECO:0000259" key="5">
    <source>
        <dbReference type="Pfam" id="PF25023"/>
    </source>
</evidence>
<dbReference type="PANTHER" id="PTHR32305">
    <property type="match status" value="1"/>
</dbReference>
<accession>A0ABZ2KN89</accession>
<dbReference type="EMBL" id="CP089982">
    <property type="protein sequence ID" value="WXB00124.1"/>
    <property type="molecule type" value="Genomic_DNA"/>
</dbReference>
<feature type="chain" id="PRO_5046803006" evidence="4">
    <location>
        <begin position="23"/>
        <end position="1874"/>
    </location>
</feature>
<gene>
    <name evidence="6" type="ORF">LZC95_25330</name>
</gene>
<feature type="domain" description="Teneurin-like YD-shell" evidence="5">
    <location>
        <begin position="1204"/>
        <end position="1527"/>
    </location>
</feature>
<evidence type="ECO:0000313" key="6">
    <source>
        <dbReference type="EMBL" id="WXB00124.1"/>
    </source>
</evidence>
<evidence type="ECO:0000256" key="1">
    <source>
        <dbReference type="ARBA" id="ARBA00022729"/>
    </source>
</evidence>
<feature type="signal peptide" evidence="4">
    <location>
        <begin position="1"/>
        <end position="22"/>
    </location>
</feature>
<feature type="compositionally biased region" description="Polar residues" evidence="3">
    <location>
        <begin position="1727"/>
        <end position="1744"/>
    </location>
</feature>
<dbReference type="Pfam" id="PF05593">
    <property type="entry name" value="RHS_repeat"/>
    <property type="match status" value="1"/>
</dbReference>
<keyword evidence="7" id="KW-1185">Reference proteome</keyword>
<dbReference type="InterPro" id="IPR013517">
    <property type="entry name" value="FG-GAP"/>
</dbReference>
<dbReference type="NCBIfam" id="TIGR03696">
    <property type="entry name" value="Rhs_assc_core"/>
    <property type="match status" value="1"/>
</dbReference>
<feature type="region of interest" description="Disordered" evidence="3">
    <location>
        <begin position="1727"/>
        <end position="1770"/>
    </location>
</feature>
<dbReference type="InterPro" id="IPR028994">
    <property type="entry name" value="Integrin_alpha_N"/>
</dbReference>
<protein>
    <submittedName>
        <fullName evidence="6">FG-GAP-like repeat-containing protein</fullName>
    </submittedName>
</protein>
<keyword evidence="2" id="KW-0677">Repeat</keyword>
<dbReference type="InterPro" id="IPR022385">
    <property type="entry name" value="Rhs_assc_core"/>
</dbReference>